<feature type="chain" id="PRO_5045383527" description="Calcineurin-like phosphoesterase domain-containing protein" evidence="1">
    <location>
        <begin position="25"/>
        <end position="335"/>
    </location>
</feature>
<evidence type="ECO:0000313" key="4">
    <source>
        <dbReference type="Proteomes" id="UP000501130"/>
    </source>
</evidence>
<dbReference type="InterPro" id="IPR029052">
    <property type="entry name" value="Metallo-depent_PP-like"/>
</dbReference>
<dbReference type="RefSeq" id="WP_171098601.1">
    <property type="nucleotide sequence ID" value="NZ_CP053084.1"/>
</dbReference>
<dbReference type="Proteomes" id="UP000501130">
    <property type="component" value="Chromosome"/>
</dbReference>
<organism evidence="3 4">
    <name type="scientific">Limnobacter profundi</name>
    <dbReference type="NCBI Taxonomy" id="2732163"/>
    <lineage>
        <taxon>Bacteria</taxon>
        <taxon>Pseudomonadati</taxon>
        <taxon>Pseudomonadota</taxon>
        <taxon>Betaproteobacteria</taxon>
        <taxon>Burkholderiales</taxon>
        <taxon>Burkholderiaceae</taxon>
        <taxon>Limnobacter</taxon>
    </lineage>
</organism>
<dbReference type="SUPFAM" id="SSF56300">
    <property type="entry name" value="Metallo-dependent phosphatases"/>
    <property type="match status" value="1"/>
</dbReference>
<proteinExistence type="predicted"/>
<dbReference type="CDD" id="cd00838">
    <property type="entry name" value="MPP_superfamily"/>
    <property type="match status" value="1"/>
</dbReference>
<sequence>MNLRRAATKACAAALVTFVAAAQASPKHSTFSFALIGDQPYNNFFEPATDNLIQHIGNEPDIHWILHIGDIKGGIEPCANELINRRLAQLQRSGKPLVYVPGDNEWTDCHRPSNGNFDSQERLNFLRQQAFSQPRSLGKKNFSVRQQTSPPYPEHLMWTQGSTLFVSLNIPGSNNDLLNPKSRKTSTKKAKQLLKARDQAIDAWLSEAEALFEHDSTRPTETVIAIQGNPIDGSGGTSTNPSRNGYAVFMTRLVKYIDTTQRPVLLAHGDTHRFKWDKPGLKQFGGTPSSDALFYRVEGWGHPFMNAWVQVKVKQGNATPFEASSVSLPSPTADN</sequence>
<accession>A0ABX6N5U7</accession>
<evidence type="ECO:0000259" key="2">
    <source>
        <dbReference type="Pfam" id="PF00149"/>
    </source>
</evidence>
<reference evidence="3 4" key="1">
    <citation type="submission" date="2020-05" db="EMBL/GenBank/DDBJ databases">
        <title>Compete genome of Limnobacter sp. SAORIC-580.</title>
        <authorList>
            <person name="Song J."/>
            <person name="Cho J.-C."/>
        </authorList>
    </citation>
    <scope>NUCLEOTIDE SEQUENCE [LARGE SCALE GENOMIC DNA]</scope>
    <source>
        <strain evidence="3 4">SAORIC-580</strain>
    </source>
</reference>
<evidence type="ECO:0000313" key="3">
    <source>
        <dbReference type="EMBL" id="QJR29300.1"/>
    </source>
</evidence>
<evidence type="ECO:0000256" key="1">
    <source>
        <dbReference type="SAM" id="SignalP"/>
    </source>
</evidence>
<gene>
    <name evidence="3" type="ORF">HKT17_06035</name>
</gene>
<feature type="signal peptide" evidence="1">
    <location>
        <begin position="1"/>
        <end position="24"/>
    </location>
</feature>
<name>A0ABX6N5U7_9BURK</name>
<keyword evidence="1" id="KW-0732">Signal</keyword>
<dbReference type="Pfam" id="PF00149">
    <property type="entry name" value="Metallophos"/>
    <property type="match status" value="1"/>
</dbReference>
<protein>
    <recommendedName>
        <fullName evidence="2">Calcineurin-like phosphoesterase domain-containing protein</fullName>
    </recommendedName>
</protein>
<keyword evidence="4" id="KW-1185">Reference proteome</keyword>
<dbReference type="EMBL" id="CP053084">
    <property type="protein sequence ID" value="QJR29300.1"/>
    <property type="molecule type" value="Genomic_DNA"/>
</dbReference>
<feature type="domain" description="Calcineurin-like phosphoesterase" evidence="2">
    <location>
        <begin position="47"/>
        <end position="273"/>
    </location>
</feature>
<dbReference type="InterPro" id="IPR004843">
    <property type="entry name" value="Calcineurin-like_PHP"/>
</dbReference>